<feature type="non-terminal residue" evidence="1">
    <location>
        <position position="1"/>
    </location>
</feature>
<dbReference type="Proteomes" id="UP000499080">
    <property type="component" value="Unassembled WGS sequence"/>
</dbReference>
<dbReference type="AlphaFoldDB" id="A0A4Y2I642"/>
<gene>
    <name evidence="1" type="ORF">AVEN_137409_1</name>
</gene>
<name>A0A4Y2I642_ARAVE</name>
<evidence type="ECO:0000313" key="1">
    <source>
        <dbReference type="EMBL" id="GBM73000.1"/>
    </source>
</evidence>
<sequence>TISSLWSSEEENKIYATKDKLISLDKKIILLYRNIFDVSIARWLFKYGASRISPCEDLRLAKLAQNIPNQRRPETPIDSNID</sequence>
<proteinExistence type="predicted"/>
<reference evidence="1 2" key="1">
    <citation type="journal article" date="2019" name="Sci. Rep.">
        <title>Orb-weaving spider Araneus ventricosus genome elucidates the spidroin gene catalogue.</title>
        <authorList>
            <person name="Kono N."/>
            <person name="Nakamura H."/>
            <person name="Ohtoshi R."/>
            <person name="Moran D.A.P."/>
            <person name="Shinohara A."/>
            <person name="Yoshida Y."/>
            <person name="Fujiwara M."/>
            <person name="Mori M."/>
            <person name="Tomita M."/>
            <person name="Arakawa K."/>
        </authorList>
    </citation>
    <scope>NUCLEOTIDE SEQUENCE [LARGE SCALE GENOMIC DNA]</scope>
</reference>
<dbReference type="EMBL" id="BGPR01261558">
    <property type="protein sequence ID" value="GBM73000.1"/>
    <property type="molecule type" value="Genomic_DNA"/>
</dbReference>
<accession>A0A4Y2I642</accession>
<protein>
    <submittedName>
        <fullName evidence="1">Uncharacterized protein</fullName>
    </submittedName>
</protein>
<comment type="caution">
    <text evidence="1">The sequence shown here is derived from an EMBL/GenBank/DDBJ whole genome shotgun (WGS) entry which is preliminary data.</text>
</comment>
<evidence type="ECO:0000313" key="2">
    <source>
        <dbReference type="Proteomes" id="UP000499080"/>
    </source>
</evidence>
<organism evidence="1 2">
    <name type="scientific">Araneus ventricosus</name>
    <name type="common">Orbweaver spider</name>
    <name type="synonym">Epeira ventricosa</name>
    <dbReference type="NCBI Taxonomy" id="182803"/>
    <lineage>
        <taxon>Eukaryota</taxon>
        <taxon>Metazoa</taxon>
        <taxon>Ecdysozoa</taxon>
        <taxon>Arthropoda</taxon>
        <taxon>Chelicerata</taxon>
        <taxon>Arachnida</taxon>
        <taxon>Araneae</taxon>
        <taxon>Araneomorphae</taxon>
        <taxon>Entelegynae</taxon>
        <taxon>Araneoidea</taxon>
        <taxon>Araneidae</taxon>
        <taxon>Araneus</taxon>
    </lineage>
</organism>
<keyword evidence="2" id="KW-1185">Reference proteome</keyword>